<sequence length="239" mass="27652">MDQDGKLDETTKELPANLATSRIMLTLCTPSDGSCYRHATIPFPPSYKAACEEAMKIFAGYLPPFTQSVYLYQAAQRKYGQAVWSMIPLDSWDTILNRGDEEIGVFLTNIISPEKIGYEYRMPSESPPKRLVSLQFCTEDRDLNRRFKLLRSYTDCLDYLRDVVVKRGVWRGYEVKYDQRMIGSPAEQRAYKEQTCDSEAVWCEIDDPELFDFLLCAHPEPMRVRIRVFSPTVVHGWSE</sequence>
<dbReference type="AlphaFoldDB" id="A0A8H5F377"/>
<dbReference type="EMBL" id="JAACJJ010000028">
    <property type="protein sequence ID" value="KAF5321628.1"/>
    <property type="molecule type" value="Genomic_DNA"/>
</dbReference>
<dbReference type="OrthoDB" id="3063824at2759"/>
<accession>A0A8H5F377</accession>
<reference evidence="1 2" key="1">
    <citation type="journal article" date="2020" name="ISME J.">
        <title>Uncovering the hidden diversity of litter-decomposition mechanisms in mushroom-forming fungi.</title>
        <authorList>
            <person name="Floudas D."/>
            <person name="Bentzer J."/>
            <person name="Ahren D."/>
            <person name="Johansson T."/>
            <person name="Persson P."/>
            <person name="Tunlid A."/>
        </authorList>
    </citation>
    <scope>NUCLEOTIDE SEQUENCE [LARGE SCALE GENOMIC DNA]</scope>
    <source>
        <strain evidence="1 2">CBS 101986</strain>
    </source>
</reference>
<gene>
    <name evidence="1" type="ORF">D9619_002281</name>
</gene>
<proteinExistence type="predicted"/>
<keyword evidence="2" id="KW-1185">Reference proteome</keyword>
<organism evidence="1 2">
    <name type="scientific">Psilocybe cf. subviscida</name>
    <dbReference type="NCBI Taxonomy" id="2480587"/>
    <lineage>
        <taxon>Eukaryota</taxon>
        <taxon>Fungi</taxon>
        <taxon>Dikarya</taxon>
        <taxon>Basidiomycota</taxon>
        <taxon>Agaricomycotina</taxon>
        <taxon>Agaricomycetes</taxon>
        <taxon>Agaricomycetidae</taxon>
        <taxon>Agaricales</taxon>
        <taxon>Agaricineae</taxon>
        <taxon>Strophariaceae</taxon>
        <taxon>Psilocybe</taxon>
    </lineage>
</organism>
<protein>
    <submittedName>
        <fullName evidence="1">Uncharacterized protein</fullName>
    </submittedName>
</protein>
<evidence type="ECO:0000313" key="1">
    <source>
        <dbReference type="EMBL" id="KAF5321628.1"/>
    </source>
</evidence>
<comment type="caution">
    <text evidence="1">The sequence shown here is derived from an EMBL/GenBank/DDBJ whole genome shotgun (WGS) entry which is preliminary data.</text>
</comment>
<evidence type="ECO:0000313" key="2">
    <source>
        <dbReference type="Proteomes" id="UP000567179"/>
    </source>
</evidence>
<dbReference type="Proteomes" id="UP000567179">
    <property type="component" value="Unassembled WGS sequence"/>
</dbReference>
<name>A0A8H5F377_9AGAR</name>